<dbReference type="Proteomes" id="UP000245137">
    <property type="component" value="Unassembled WGS sequence"/>
</dbReference>
<organism evidence="1 2">
    <name type="scientific">Methylosinus sporium</name>
    <dbReference type="NCBI Taxonomy" id="428"/>
    <lineage>
        <taxon>Bacteria</taxon>
        <taxon>Pseudomonadati</taxon>
        <taxon>Pseudomonadota</taxon>
        <taxon>Alphaproteobacteria</taxon>
        <taxon>Hyphomicrobiales</taxon>
        <taxon>Methylocystaceae</taxon>
        <taxon>Methylosinus</taxon>
    </lineage>
</organism>
<evidence type="ECO:0000313" key="1">
    <source>
        <dbReference type="EMBL" id="PWB95625.1"/>
    </source>
</evidence>
<name>A0A2U1SVH6_METSR</name>
<dbReference type="EMBL" id="PUIV01000001">
    <property type="protein sequence ID" value="PWB95625.1"/>
    <property type="molecule type" value="Genomic_DNA"/>
</dbReference>
<dbReference type="PANTHER" id="PTHR37816">
    <property type="entry name" value="YALI0E33011P"/>
    <property type="match status" value="1"/>
</dbReference>
<dbReference type="NCBIfam" id="NF004861">
    <property type="entry name" value="PRK06217.1"/>
    <property type="match status" value="1"/>
</dbReference>
<dbReference type="RefSeq" id="WP_108915307.1">
    <property type="nucleotide sequence ID" value="NZ_BGJY01000001.1"/>
</dbReference>
<dbReference type="SUPFAM" id="SSF52540">
    <property type="entry name" value="P-loop containing nucleoside triphosphate hydrolases"/>
    <property type="match status" value="1"/>
</dbReference>
<keyword evidence="1" id="KW-0808">Transferase</keyword>
<accession>A0A2U1SVH6</accession>
<protein>
    <submittedName>
        <fullName evidence="1">Adenylate kinase</fullName>
    </submittedName>
</protein>
<comment type="caution">
    <text evidence="1">The sequence shown here is derived from an EMBL/GenBank/DDBJ whole genome shotgun (WGS) entry which is preliminary data.</text>
</comment>
<dbReference type="OrthoDB" id="5508973at2"/>
<proteinExistence type="predicted"/>
<dbReference type="PANTHER" id="PTHR37816:SF2">
    <property type="entry name" value="DNA TOPOLOGY MODULATION PROTEIN FLAR-RELATED PROTEIN"/>
    <property type="match status" value="1"/>
</dbReference>
<keyword evidence="2" id="KW-1185">Reference proteome</keyword>
<reference evidence="1 2" key="1">
    <citation type="journal article" date="2018" name="Appl. Microbiol. Biotechnol.">
        <title>Co-cultivation of the strictly anaerobic methanogen Methanosarcina barkeri with aerobic methanotrophs in an oxygen-limited membrane bioreactor.</title>
        <authorList>
            <person name="In 't Zandt M.H."/>
            <person name="van den Bosch T.J.M."/>
            <person name="Rijkers R."/>
            <person name="van Kessel M.A.H.J."/>
            <person name="Jetten M.S.M."/>
            <person name="Welte C.U."/>
        </authorList>
    </citation>
    <scope>NUCLEOTIDE SEQUENCE [LARGE SCALE GENOMIC DNA]</scope>
    <source>
        <strain evidence="1 2">DSM 17706</strain>
    </source>
</reference>
<dbReference type="GO" id="GO:0016301">
    <property type="term" value="F:kinase activity"/>
    <property type="evidence" value="ECO:0007669"/>
    <property type="project" value="UniProtKB-KW"/>
</dbReference>
<dbReference type="InterPro" id="IPR027417">
    <property type="entry name" value="P-loop_NTPase"/>
</dbReference>
<sequence>MPRIHIFGASGSGVSTLGARIADLLCVPHIDSDRLYWAPTDPPFVAPRPLSERFALLQELTPATGNWVFSGSAIGWAAPIEPFYELIVFLRLDPAIRMDRLRRRELERYGARIEPGGDMAKASAAFFAWAAAYDTAGVDRRSRVAHERWLGSRTAPILRLDSSQPVEALARAVLSAVEAL</sequence>
<dbReference type="InterPro" id="IPR052922">
    <property type="entry name" value="Cytidylate_Kinase-2"/>
</dbReference>
<gene>
    <name evidence="1" type="ORF">C5689_00445</name>
</gene>
<dbReference type="Gene3D" id="3.40.50.300">
    <property type="entry name" value="P-loop containing nucleotide triphosphate hydrolases"/>
    <property type="match status" value="1"/>
</dbReference>
<evidence type="ECO:0000313" key="2">
    <source>
        <dbReference type="Proteomes" id="UP000245137"/>
    </source>
</evidence>
<keyword evidence="1" id="KW-0418">Kinase</keyword>
<dbReference type="AlphaFoldDB" id="A0A2U1SVH6"/>